<accession>A0A812P6B2</accession>
<reference evidence="1" key="1">
    <citation type="submission" date="2021-02" db="EMBL/GenBank/DDBJ databases">
        <authorList>
            <person name="Dougan E. K."/>
            <person name="Rhodes N."/>
            <person name="Thang M."/>
            <person name="Chan C."/>
        </authorList>
    </citation>
    <scope>NUCLEOTIDE SEQUENCE</scope>
</reference>
<comment type="caution">
    <text evidence="1">The sequence shown here is derived from an EMBL/GenBank/DDBJ whole genome shotgun (WGS) entry which is preliminary data.</text>
</comment>
<gene>
    <name evidence="1" type="ORF">SNEC2469_LOCUS9150</name>
</gene>
<sequence length="474" mass="51677">MTSAEWDEQELRKDEALDQLAERINVAQFVAYAPTPQGPEQTFSRVRGHSPNTHFPDLRAAAEELLRRGADRAVNLRSYLPQDPRSKPFHYGLDRLDDIVQVAEDALADGFFVILNETVDVNDGGVSGVVEGGIVEFAPDDTPRCVEKPGTASLPLDWARQVLALVYGFDPELPVGAGERLEFSLHPQPRGWRGTQTLGWEVEEVGAHALTPRLAWPNRFSRLIGDKAYGLLMAHLAGARVPLTSVFARRLPGRPFSFGAQTGGRDVWVRTCPIEPVPGRYATHHGWVEPFALLQAEDPEPREWTDPDLHLSDLRHILASAVVQAGVPAAWSGAYYVDAEGRGLAEGVAGAGDAFMLGAQAPQELPAGLRGEIEREAARLAEVFGPVRFEWVHDGEALWVVQLHRGRTASQGAVIVPGAAARWERFEVAEGLGALRARLEKLPPDCGLEVVGRVGLTSHVADVLRRAGVPARLV</sequence>
<evidence type="ECO:0000313" key="1">
    <source>
        <dbReference type="EMBL" id="CAE7351947.1"/>
    </source>
</evidence>
<name>A0A812P6B2_9DINO</name>
<keyword evidence="2" id="KW-1185">Reference proteome</keyword>
<evidence type="ECO:0000313" key="2">
    <source>
        <dbReference type="Proteomes" id="UP000601435"/>
    </source>
</evidence>
<proteinExistence type="predicted"/>
<dbReference type="Proteomes" id="UP000601435">
    <property type="component" value="Unassembled WGS sequence"/>
</dbReference>
<protein>
    <submittedName>
        <fullName evidence="1">Uncharacterized protein</fullName>
    </submittedName>
</protein>
<dbReference type="AlphaFoldDB" id="A0A812P6B2"/>
<dbReference type="EMBL" id="CAJNJA010014866">
    <property type="protein sequence ID" value="CAE7351947.1"/>
    <property type="molecule type" value="Genomic_DNA"/>
</dbReference>
<organism evidence="1 2">
    <name type="scientific">Symbiodinium necroappetens</name>
    <dbReference type="NCBI Taxonomy" id="1628268"/>
    <lineage>
        <taxon>Eukaryota</taxon>
        <taxon>Sar</taxon>
        <taxon>Alveolata</taxon>
        <taxon>Dinophyceae</taxon>
        <taxon>Suessiales</taxon>
        <taxon>Symbiodiniaceae</taxon>
        <taxon>Symbiodinium</taxon>
    </lineage>
</organism>